<reference evidence="1 2" key="1">
    <citation type="journal article" date="2019" name="Sci. Rep.">
        <title>Orb-weaving spider Araneus ventricosus genome elucidates the spidroin gene catalogue.</title>
        <authorList>
            <person name="Kono N."/>
            <person name="Nakamura H."/>
            <person name="Ohtoshi R."/>
            <person name="Moran D.A.P."/>
            <person name="Shinohara A."/>
            <person name="Yoshida Y."/>
            <person name="Fujiwara M."/>
            <person name="Mori M."/>
            <person name="Tomita M."/>
            <person name="Arakawa K."/>
        </authorList>
    </citation>
    <scope>NUCLEOTIDE SEQUENCE [LARGE SCALE GENOMIC DNA]</scope>
</reference>
<name>A0A4Y2TT89_ARAVE</name>
<protein>
    <submittedName>
        <fullName evidence="1">Uncharacterized protein</fullName>
    </submittedName>
</protein>
<comment type="caution">
    <text evidence="1">The sequence shown here is derived from an EMBL/GenBank/DDBJ whole genome shotgun (WGS) entry which is preliminary data.</text>
</comment>
<sequence>MTKITPGLAPRSSNFGNTPEKWLSIRCLSGSNFHLSKSPAVSDQISCLRPECTCEPDFNKDLSHVGRDGRLDCNVERQRLPGLHGVEFRRLLSPST</sequence>
<keyword evidence="2" id="KW-1185">Reference proteome</keyword>
<evidence type="ECO:0000313" key="2">
    <source>
        <dbReference type="Proteomes" id="UP000499080"/>
    </source>
</evidence>
<evidence type="ECO:0000313" key="1">
    <source>
        <dbReference type="EMBL" id="GBO03748.1"/>
    </source>
</evidence>
<accession>A0A4Y2TT89</accession>
<dbReference type="Proteomes" id="UP000499080">
    <property type="component" value="Unassembled WGS sequence"/>
</dbReference>
<gene>
    <name evidence="1" type="ORF">AVEN_242962_1</name>
</gene>
<organism evidence="1 2">
    <name type="scientific">Araneus ventricosus</name>
    <name type="common">Orbweaver spider</name>
    <name type="synonym">Epeira ventricosa</name>
    <dbReference type="NCBI Taxonomy" id="182803"/>
    <lineage>
        <taxon>Eukaryota</taxon>
        <taxon>Metazoa</taxon>
        <taxon>Ecdysozoa</taxon>
        <taxon>Arthropoda</taxon>
        <taxon>Chelicerata</taxon>
        <taxon>Arachnida</taxon>
        <taxon>Araneae</taxon>
        <taxon>Araneomorphae</taxon>
        <taxon>Entelegynae</taxon>
        <taxon>Araneoidea</taxon>
        <taxon>Araneidae</taxon>
        <taxon>Araneus</taxon>
    </lineage>
</organism>
<dbReference type="AlphaFoldDB" id="A0A4Y2TT89"/>
<dbReference type="EMBL" id="BGPR01030957">
    <property type="protein sequence ID" value="GBO03748.1"/>
    <property type="molecule type" value="Genomic_DNA"/>
</dbReference>
<proteinExistence type="predicted"/>